<dbReference type="Pfam" id="PF00912">
    <property type="entry name" value="Transgly"/>
    <property type="match status" value="1"/>
</dbReference>
<sequence length="818" mass="86617">MRAHENSRFRNVATLAAVGVLSGVIVAAAAFPLAAASGLIAKAGAVSFDELPASFTVKQAPQATQVFARDGRTQLATFFDENRKDVTLQAIAPTMPQALVAAEDQSFYKHNGVDVRGLARAVVVNKTTGAQQGGSTLDMQLVRMLATYAATDPQQVVEATEKSTSRKIKESRQALALDKELGKDGVLERYLNMAPFGHSTYGIYAASMYYFGKTPDKLSLSESALLAGVIRAPSDYDPMDEGLRAQTLERRDWVLDQMVKTGAITTAQATEAKAVQLKFVGKTPSNGCTATRPNDYGFFCDYFQRWWLAQETFGSTTYDRERRLRGGGYRVVTSLDPVVQKAAQKNVTDQLGVNNKEALMVAAVEPGSGKVRALATNRTFGIDNPANPKNKPHSNPNEADRGVRGTYPITTNPLITGGGGVRGYQAGSTFKIFAAVAALQKGMPMATEMNAPQVYRSGYYAPQGEPGSCSDIPRYCPTNDNPGMAGRHDMWSAFGRSVNTYFVPLEEQAGAYNTIQAAKALGIRFLEPTEAAHAANKEQADTWGSFTLGVSATTPLDLANAYATLAADGKHCEPTPVEQIVDPEGAKIDAGAPHCDQAVPVEVARGAIDIARCPVGDQSAFGKCRGSTAGGVHDVVDHPVAGKTGTTDSDRTASLVVTTTTLAVAGIMADPDFPETPENMDHNKINPAVYETLADAMKGKPKVDFPAPSQKTAYGNQKSIPDVSCASVDTARTRLQEAGFNVKVDNAPVPSNCPAGSVAYSDPNGRSAEGAIVTLKISGGSPPPANPTDNPNGRTGGPGPNNDARPPDTIIGQLFDAN</sequence>
<dbReference type="InterPro" id="IPR001460">
    <property type="entry name" value="PCN-bd_Tpept"/>
</dbReference>
<feature type="domain" description="PASTA" evidence="10">
    <location>
        <begin position="715"/>
        <end position="779"/>
    </location>
</feature>
<evidence type="ECO:0000256" key="3">
    <source>
        <dbReference type="ARBA" id="ARBA00022676"/>
    </source>
</evidence>
<feature type="region of interest" description="Disordered" evidence="9">
    <location>
        <begin position="776"/>
        <end position="818"/>
    </location>
</feature>
<evidence type="ECO:0000256" key="2">
    <source>
        <dbReference type="ARBA" id="ARBA00022670"/>
    </source>
</evidence>
<dbReference type="GO" id="GO:0004180">
    <property type="term" value="F:carboxypeptidase activity"/>
    <property type="evidence" value="ECO:0007669"/>
    <property type="project" value="UniProtKB-KW"/>
</dbReference>
<evidence type="ECO:0000256" key="7">
    <source>
        <dbReference type="ARBA" id="ARBA00034000"/>
    </source>
</evidence>
<evidence type="ECO:0000259" key="10">
    <source>
        <dbReference type="PROSITE" id="PS51178"/>
    </source>
</evidence>
<dbReference type="SMART" id="SM00740">
    <property type="entry name" value="PASTA"/>
    <property type="match status" value="1"/>
</dbReference>
<dbReference type="PANTHER" id="PTHR32282:SF33">
    <property type="entry name" value="PEPTIDOGLYCAN GLYCOSYLTRANSFERASE"/>
    <property type="match status" value="1"/>
</dbReference>
<keyword evidence="2" id="KW-0645">Protease</keyword>
<feature type="region of interest" description="Disordered" evidence="9">
    <location>
        <begin position="380"/>
        <end position="408"/>
    </location>
</feature>
<comment type="catalytic activity">
    <reaction evidence="8">
        <text>[GlcNAc-(1-&gt;4)-Mur2Ac(oyl-L-Ala-gamma-D-Glu-L-Lys-D-Ala-D-Ala)](n)-di-trans,octa-cis-undecaprenyl diphosphate + beta-D-GlcNAc-(1-&gt;4)-Mur2Ac(oyl-L-Ala-gamma-D-Glu-L-Lys-D-Ala-D-Ala)-di-trans,octa-cis-undecaprenyl diphosphate = [GlcNAc-(1-&gt;4)-Mur2Ac(oyl-L-Ala-gamma-D-Glu-L-Lys-D-Ala-D-Ala)](n+1)-di-trans,octa-cis-undecaprenyl diphosphate + di-trans,octa-cis-undecaprenyl diphosphate + H(+)</text>
        <dbReference type="Rhea" id="RHEA:23708"/>
        <dbReference type="Rhea" id="RHEA-COMP:9602"/>
        <dbReference type="Rhea" id="RHEA-COMP:9603"/>
        <dbReference type="ChEBI" id="CHEBI:15378"/>
        <dbReference type="ChEBI" id="CHEBI:58405"/>
        <dbReference type="ChEBI" id="CHEBI:60033"/>
        <dbReference type="ChEBI" id="CHEBI:78435"/>
        <dbReference type="EC" id="2.4.99.28"/>
    </reaction>
</comment>
<dbReference type="SUPFAM" id="SSF53955">
    <property type="entry name" value="Lysozyme-like"/>
    <property type="match status" value="1"/>
</dbReference>
<dbReference type="SUPFAM" id="SSF56601">
    <property type="entry name" value="beta-lactamase/transpeptidase-like"/>
    <property type="match status" value="1"/>
</dbReference>
<reference evidence="11 12" key="1">
    <citation type="submission" date="2021-01" db="EMBL/GenBank/DDBJ databases">
        <title>Whole genome shotgun sequence of Asanoa iriomotensis NBRC 100142.</title>
        <authorList>
            <person name="Komaki H."/>
            <person name="Tamura T."/>
        </authorList>
    </citation>
    <scope>NUCLEOTIDE SEQUENCE [LARGE SCALE GENOMIC DNA]</scope>
    <source>
        <strain evidence="11 12">NBRC 100142</strain>
    </source>
</reference>
<keyword evidence="1 11" id="KW-0121">Carboxypeptidase</keyword>
<dbReference type="Gene3D" id="1.10.3810.10">
    <property type="entry name" value="Biosynthetic peptidoglycan transglycosylase-like"/>
    <property type="match status" value="1"/>
</dbReference>
<dbReference type="Pfam" id="PF00905">
    <property type="entry name" value="Transpeptidase"/>
    <property type="match status" value="1"/>
</dbReference>
<dbReference type="InterPro" id="IPR012338">
    <property type="entry name" value="Beta-lactam/transpept-like"/>
</dbReference>
<name>A0ABQ4CB00_9ACTN</name>
<organism evidence="11 12">
    <name type="scientific">Asanoa iriomotensis</name>
    <dbReference type="NCBI Taxonomy" id="234613"/>
    <lineage>
        <taxon>Bacteria</taxon>
        <taxon>Bacillati</taxon>
        <taxon>Actinomycetota</taxon>
        <taxon>Actinomycetes</taxon>
        <taxon>Micromonosporales</taxon>
        <taxon>Micromonosporaceae</taxon>
        <taxon>Asanoa</taxon>
    </lineage>
</organism>
<accession>A0ABQ4CB00</accession>
<evidence type="ECO:0000256" key="9">
    <source>
        <dbReference type="SAM" id="MobiDB-lite"/>
    </source>
</evidence>
<keyword evidence="3" id="KW-0328">Glycosyltransferase</keyword>
<proteinExistence type="predicted"/>
<dbReference type="InterPro" id="IPR036950">
    <property type="entry name" value="PBP_transglycosylase"/>
</dbReference>
<dbReference type="EMBL" id="BONC01000057">
    <property type="protein sequence ID" value="GIF59957.1"/>
    <property type="molecule type" value="Genomic_DNA"/>
</dbReference>
<dbReference type="InterPro" id="IPR005543">
    <property type="entry name" value="PASTA_dom"/>
</dbReference>
<dbReference type="Gene3D" id="3.40.710.10">
    <property type="entry name" value="DD-peptidase/beta-lactamase superfamily"/>
    <property type="match status" value="1"/>
</dbReference>
<evidence type="ECO:0000256" key="8">
    <source>
        <dbReference type="ARBA" id="ARBA00049902"/>
    </source>
</evidence>
<gene>
    <name evidence="11" type="ORF">Air01nite_60520</name>
</gene>
<keyword evidence="4" id="KW-0808">Transferase</keyword>
<dbReference type="Gene3D" id="3.30.10.20">
    <property type="match status" value="1"/>
</dbReference>
<keyword evidence="5" id="KW-0378">Hydrolase</keyword>
<protein>
    <submittedName>
        <fullName evidence="11">Carboxypeptidase</fullName>
    </submittedName>
</protein>
<evidence type="ECO:0000256" key="5">
    <source>
        <dbReference type="ARBA" id="ARBA00022801"/>
    </source>
</evidence>
<evidence type="ECO:0000256" key="1">
    <source>
        <dbReference type="ARBA" id="ARBA00022645"/>
    </source>
</evidence>
<evidence type="ECO:0000256" key="6">
    <source>
        <dbReference type="ARBA" id="ARBA00023268"/>
    </source>
</evidence>
<dbReference type="InterPro" id="IPR023346">
    <property type="entry name" value="Lysozyme-like_dom_sf"/>
</dbReference>
<dbReference type="PROSITE" id="PS51178">
    <property type="entry name" value="PASTA"/>
    <property type="match status" value="1"/>
</dbReference>
<keyword evidence="12" id="KW-1185">Reference proteome</keyword>
<dbReference type="CDD" id="cd06577">
    <property type="entry name" value="PASTA_pknB"/>
    <property type="match status" value="1"/>
</dbReference>
<dbReference type="PANTHER" id="PTHR32282">
    <property type="entry name" value="BINDING PROTEIN TRANSPEPTIDASE, PUTATIVE-RELATED"/>
    <property type="match status" value="1"/>
</dbReference>
<dbReference type="Proteomes" id="UP000624325">
    <property type="component" value="Unassembled WGS sequence"/>
</dbReference>
<dbReference type="InterPro" id="IPR050396">
    <property type="entry name" value="Glycosyltr_51/Transpeptidase"/>
</dbReference>
<comment type="caution">
    <text evidence="11">The sequence shown here is derived from an EMBL/GenBank/DDBJ whole genome shotgun (WGS) entry which is preliminary data.</text>
</comment>
<dbReference type="InterPro" id="IPR001264">
    <property type="entry name" value="Glyco_trans_51"/>
</dbReference>
<comment type="catalytic activity">
    <reaction evidence="7">
        <text>Preferential cleavage: (Ac)2-L-Lys-D-Ala-|-D-Ala. Also transpeptidation of peptidyl-alanyl moieties that are N-acyl substituents of D-alanine.</text>
        <dbReference type="EC" id="3.4.16.4"/>
    </reaction>
</comment>
<dbReference type="RefSeq" id="WP_203706778.1">
    <property type="nucleotide sequence ID" value="NZ_BAAALU010000008.1"/>
</dbReference>
<evidence type="ECO:0000256" key="4">
    <source>
        <dbReference type="ARBA" id="ARBA00022679"/>
    </source>
</evidence>
<evidence type="ECO:0000313" key="11">
    <source>
        <dbReference type="EMBL" id="GIF59957.1"/>
    </source>
</evidence>
<evidence type="ECO:0000313" key="12">
    <source>
        <dbReference type="Proteomes" id="UP000624325"/>
    </source>
</evidence>
<keyword evidence="6" id="KW-0511">Multifunctional enzyme</keyword>